<dbReference type="EMBL" id="CAIIXF020000005">
    <property type="protein sequence ID" value="CAH1782517.1"/>
    <property type="molecule type" value="Genomic_DNA"/>
</dbReference>
<dbReference type="SUPFAM" id="SSF50923">
    <property type="entry name" value="Hemopexin-like domain"/>
    <property type="match status" value="1"/>
</dbReference>
<evidence type="ECO:0000256" key="1">
    <source>
        <dbReference type="SAM" id="Phobius"/>
    </source>
</evidence>
<feature type="transmembrane region" description="Helical" evidence="1">
    <location>
        <begin position="6"/>
        <end position="25"/>
    </location>
</feature>
<sequence>MLTTALKYMCYIATVTMVIIDGIMATGMDGLFKKHAISDVKLEDRFIVRTFDVQTITECAIACIQDPDDECWGFNIEDKDGTRICEVTQDMAGSGKMNAASGYVFYEKIQPARPTCVQAAMNRGELVLIFDKLLWSYGEGASSLVDKPFDKTFYATDLSSEIATRFGGKTPQAAYMDDRDSSNHFISGNVDYKYPTMLDALSTPDASVSYDALSSDLDAIVNDPITATNYYFTGNYVTKYNLGTSTSTSAFLLGTDIPDNIFFGAPRNINAAVTKWPNVILFRCHKYYEWNTNTKTIVSQGLVAIPDEI</sequence>
<dbReference type="Proteomes" id="UP000749559">
    <property type="component" value="Unassembled WGS sequence"/>
</dbReference>
<dbReference type="InterPro" id="IPR036375">
    <property type="entry name" value="Hemopexin-like_dom_sf"/>
</dbReference>
<keyword evidence="1" id="KW-0812">Transmembrane</keyword>
<keyword evidence="3" id="KW-1185">Reference proteome</keyword>
<keyword evidence="1" id="KW-0472">Membrane</keyword>
<keyword evidence="1" id="KW-1133">Transmembrane helix</keyword>
<reference evidence="2" key="1">
    <citation type="submission" date="2022-03" db="EMBL/GenBank/DDBJ databases">
        <authorList>
            <person name="Martin C."/>
        </authorList>
    </citation>
    <scope>NUCLEOTIDE SEQUENCE</scope>
</reference>
<proteinExistence type="predicted"/>
<evidence type="ECO:0000313" key="3">
    <source>
        <dbReference type="Proteomes" id="UP000749559"/>
    </source>
</evidence>
<gene>
    <name evidence="2" type="ORF">OFUS_LOCUS8956</name>
</gene>
<name>A0A8S4NQW5_OWEFU</name>
<dbReference type="AlphaFoldDB" id="A0A8S4NQW5"/>
<dbReference type="Gene3D" id="2.110.10.10">
    <property type="entry name" value="Hemopexin-like domain"/>
    <property type="match status" value="1"/>
</dbReference>
<accession>A0A8S4NQW5</accession>
<protein>
    <submittedName>
        <fullName evidence="2">Uncharacterized protein</fullName>
    </submittedName>
</protein>
<comment type="caution">
    <text evidence="2">The sequence shown here is derived from an EMBL/GenBank/DDBJ whole genome shotgun (WGS) entry which is preliminary data.</text>
</comment>
<evidence type="ECO:0000313" key="2">
    <source>
        <dbReference type="EMBL" id="CAH1782517.1"/>
    </source>
</evidence>
<organism evidence="2 3">
    <name type="scientific">Owenia fusiformis</name>
    <name type="common">Polychaete worm</name>
    <dbReference type="NCBI Taxonomy" id="6347"/>
    <lineage>
        <taxon>Eukaryota</taxon>
        <taxon>Metazoa</taxon>
        <taxon>Spiralia</taxon>
        <taxon>Lophotrochozoa</taxon>
        <taxon>Annelida</taxon>
        <taxon>Polychaeta</taxon>
        <taxon>Sedentaria</taxon>
        <taxon>Canalipalpata</taxon>
        <taxon>Sabellida</taxon>
        <taxon>Oweniida</taxon>
        <taxon>Oweniidae</taxon>
        <taxon>Owenia</taxon>
    </lineage>
</organism>